<feature type="chain" id="PRO_5034349486" evidence="1">
    <location>
        <begin position="17"/>
        <end position="111"/>
    </location>
</feature>
<dbReference type="Gene3D" id="2.115.10.20">
    <property type="entry name" value="Glycosyl hydrolase domain, family 43"/>
    <property type="match status" value="1"/>
</dbReference>
<evidence type="ECO:0000256" key="1">
    <source>
        <dbReference type="SAM" id="SignalP"/>
    </source>
</evidence>
<dbReference type="AlphaFoldDB" id="A0A8H5CDC7"/>
<dbReference type="SUPFAM" id="SSF75005">
    <property type="entry name" value="Arabinanase/levansucrase/invertase"/>
    <property type="match status" value="1"/>
</dbReference>
<keyword evidence="3" id="KW-1185">Reference proteome</keyword>
<name>A0A8H5CDC7_9AGAR</name>
<dbReference type="Proteomes" id="UP000559256">
    <property type="component" value="Unassembled WGS sequence"/>
</dbReference>
<dbReference type="EMBL" id="JAACJM010000196">
    <property type="protein sequence ID" value="KAF5338437.1"/>
    <property type="molecule type" value="Genomic_DNA"/>
</dbReference>
<dbReference type="InterPro" id="IPR023296">
    <property type="entry name" value="Glyco_hydro_beta-prop_sf"/>
</dbReference>
<proteinExistence type="predicted"/>
<gene>
    <name evidence="2" type="ORF">D9758_012214</name>
</gene>
<dbReference type="PANTHER" id="PTHR22925:SF3">
    <property type="entry name" value="GLYCOSYL HYDROLASE FAMILY PROTEIN 43"/>
    <property type="match status" value="1"/>
</dbReference>
<reference evidence="2 3" key="1">
    <citation type="journal article" date="2020" name="ISME J.">
        <title>Uncovering the hidden diversity of litter-decomposition mechanisms in mushroom-forming fungi.</title>
        <authorList>
            <person name="Floudas D."/>
            <person name="Bentzer J."/>
            <person name="Ahren D."/>
            <person name="Johansson T."/>
            <person name="Persson P."/>
            <person name="Tunlid A."/>
        </authorList>
    </citation>
    <scope>NUCLEOTIDE SEQUENCE [LARGE SCALE GENOMIC DNA]</scope>
    <source>
        <strain evidence="2 3">CBS 291.85</strain>
    </source>
</reference>
<dbReference type="PANTHER" id="PTHR22925">
    <property type="entry name" value="GLYCOSYL HYDROLASE 43 FAMILY MEMBER"/>
    <property type="match status" value="1"/>
</dbReference>
<protein>
    <submittedName>
        <fullName evidence="2">Uncharacterized protein</fullName>
    </submittedName>
</protein>
<accession>A0A8H5CDC7</accession>
<evidence type="ECO:0000313" key="2">
    <source>
        <dbReference type="EMBL" id="KAF5338437.1"/>
    </source>
</evidence>
<feature type="signal peptide" evidence="1">
    <location>
        <begin position="1"/>
        <end position="16"/>
    </location>
</feature>
<comment type="caution">
    <text evidence="2">The sequence shown here is derived from an EMBL/GenBank/DDBJ whole genome shotgun (WGS) entry which is preliminary data.</text>
</comment>
<dbReference type="OrthoDB" id="9970295at2759"/>
<organism evidence="2 3">
    <name type="scientific">Tetrapyrgos nigripes</name>
    <dbReference type="NCBI Taxonomy" id="182062"/>
    <lineage>
        <taxon>Eukaryota</taxon>
        <taxon>Fungi</taxon>
        <taxon>Dikarya</taxon>
        <taxon>Basidiomycota</taxon>
        <taxon>Agaricomycotina</taxon>
        <taxon>Agaricomycetes</taxon>
        <taxon>Agaricomycetidae</taxon>
        <taxon>Agaricales</taxon>
        <taxon>Marasmiineae</taxon>
        <taxon>Marasmiaceae</taxon>
        <taxon>Tetrapyrgos</taxon>
    </lineage>
</organism>
<evidence type="ECO:0000313" key="3">
    <source>
        <dbReference type="Proteomes" id="UP000559256"/>
    </source>
</evidence>
<sequence>MIWFLTLLAILGAAQAAVIVPGATWTDTSGNIIQAHGGGFLKVGSTFYWFGEDKAHNSALFSAVSCYTSSDLVSWTRQNDALSPISGTMISTSNIVERPKVLFNSKASIGE</sequence>
<keyword evidence="1" id="KW-0732">Signal</keyword>